<gene>
    <name evidence="1" type="ORF">S06H3_15892</name>
</gene>
<sequence length="145" mass="16883">MFYYKQVNPRKWEKITISKPDITRWVTRPTKMVDINGDGKLDIVGMTIHNYGYTPFGKASVFWMEFKGENPLADNWVTHVIKWSDGVFSGRQGTGEKWDHMRFVDLDKDGDLDIIGNCEEYYKIENGIRSTLLGVVWFENPAIQK</sequence>
<organism evidence="1">
    <name type="scientific">marine sediment metagenome</name>
    <dbReference type="NCBI Taxonomy" id="412755"/>
    <lineage>
        <taxon>unclassified sequences</taxon>
        <taxon>metagenomes</taxon>
        <taxon>ecological metagenomes</taxon>
    </lineage>
</organism>
<comment type="caution">
    <text evidence="1">The sequence shown here is derived from an EMBL/GenBank/DDBJ whole genome shotgun (WGS) entry which is preliminary data.</text>
</comment>
<dbReference type="SUPFAM" id="SSF69318">
    <property type="entry name" value="Integrin alpha N-terminal domain"/>
    <property type="match status" value="1"/>
</dbReference>
<evidence type="ECO:0000313" key="1">
    <source>
        <dbReference type="EMBL" id="GAI13416.1"/>
    </source>
</evidence>
<evidence type="ECO:0008006" key="2">
    <source>
        <dbReference type="Google" id="ProtNLM"/>
    </source>
</evidence>
<proteinExistence type="predicted"/>
<dbReference type="EMBL" id="BARV01007839">
    <property type="protein sequence ID" value="GAI13416.1"/>
    <property type="molecule type" value="Genomic_DNA"/>
</dbReference>
<dbReference type="InterPro" id="IPR028994">
    <property type="entry name" value="Integrin_alpha_N"/>
</dbReference>
<accession>X1M5Q2</accession>
<dbReference type="AlphaFoldDB" id="X1M5Q2"/>
<protein>
    <recommendedName>
        <fullName evidence="2">VCBS repeat-containing protein</fullName>
    </recommendedName>
</protein>
<name>X1M5Q2_9ZZZZ</name>
<reference evidence="1" key="1">
    <citation type="journal article" date="2014" name="Front. Microbiol.">
        <title>High frequency of phylogenetically diverse reductive dehalogenase-homologous genes in deep subseafloor sedimentary metagenomes.</title>
        <authorList>
            <person name="Kawai M."/>
            <person name="Futagami T."/>
            <person name="Toyoda A."/>
            <person name="Takaki Y."/>
            <person name="Nishi S."/>
            <person name="Hori S."/>
            <person name="Arai W."/>
            <person name="Tsubouchi T."/>
            <person name="Morono Y."/>
            <person name="Uchiyama I."/>
            <person name="Ito T."/>
            <person name="Fujiyama A."/>
            <person name="Inagaki F."/>
            <person name="Takami H."/>
        </authorList>
    </citation>
    <scope>NUCLEOTIDE SEQUENCE</scope>
    <source>
        <strain evidence="1">Expedition CK06-06</strain>
    </source>
</reference>